<dbReference type="InterPro" id="IPR022030">
    <property type="entry name" value="SF3A1_dom"/>
</dbReference>
<dbReference type="SUPFAM" id="SSF109905">
    <property type="entry name" value="Surp module (SWAP domain)"/>
    <property type="match status" value="2"/>
</dbReference>
<accession>A0A9P4MNE8</accession>
<gene>
    <name evidence="10" type="ORF">GQ43DRAFT_484463</name>
</gene>
<feature type="compositionally biased region" description="Polar residues" evidence="8">
    <location>
        <begin position="1"/>
        <end position="16"/>
    </location>
</feature>
<dbReference type="GO" id="GO:0000381">
    <property type="term" value="P:regulation of alternative mRNA splicing, via spliceosome"/>
    <property type="evidence" value="ECO:0007669"/>
    <property type="project" value="TreeGrafter"/>
</dbReference>
<feature type="domain" description="SURP motif" evidence="9">
    <location>
        <begin position="34"/>
        <end position="82"/>
    </location>
</feature>
<dbReference type="PROSITE" id="PS50128">
    <property type="entry name" value="SURP"/>
    <property type="match status" value="2"/>
</dbReference>
<dbReference type="OrthoDB" id="447637at2759"/>
<feature type="domain" description="SURP motif" evidence="9">
    <location>
        <begin position="136"/>
        <end position="178"/>
    </location>
</feature>
<dbReference type="GO" id="GO:0045292">
    <property type="term" value="P:mRNA cis splicing, via spliceosome"/>
    <property type="evidence" value="ECO:0007669"/>
    <property type="project" value="InterPro"/>
</dbReference>
<keyword evidence="4" id="KW-0677">Repeat</keyword>
<feature type="region of interest" description="Disordered" evidence="8">
    <location>
        <begin position="314"/>
        <end position="335"/>
    </location>
</feature>
<evidence type="ECO:0000259" key="9">
    <source>
        <dbReference type="PROSITE" id="PS50128"/>
    </source>
</evidence>
<evidence type="ECO:0000313" key="11">
    <source>
        <dbReference type="Proteomes" id="UP000799536"/>
    </source>
</evidence>
<keyword evidence="6" id="KW-0539">Nucleus</keyword>
<feature type="region of interest" description="Disordered" evidence="8">
    <location>
        <begin position="93"/>
        <end position="117"/>
    </location>
</feature>
<comment type="subcellular location">
    <subcellularLocation>
        <location evidence="1">Nucleus</location>
    </subcellularLocation>
</comment>
<proteinExistence type="predicted"/>
<evidence type="ECO:0000256" key="3">
    <source>
        <dbReference type="ARBA" id="ARBA00022728"/>
    </source>
</evidence>
<keyword evidence="5" id="KW-0508">mRNA splicing</keyword>
<comment type="caution">
    <text evidence="10">The sequence shown here is derived from an EMBL/GenBank/DDBJ whole genome shotgun (WGS) entry which is preliminary data.</text>
</comment>
<evidence type="ECO:0000256" key="7">
    <source>
        <dbReference type="SAM" id="Coils"/>
    </source>
</evidence>
<keyword evidence="7" id="KW-0175">Coiled coil</keyword>
<dbReference type="GO" id="GO:0071004">
    <property type="term" value="C:U2-type prespliceosome"/>
    <property type="evidence" value="ECO:0007669"/>
    <property type="project" value="TreeGrafter"/>
</dbReference>
<dbReference type="GO" id="GO:0071013">
    <property type="term" value="C:catalytic step 2 spliceosome"/>
    <property type="evidence" value="ECO:0007669"/>
    <property type="project" value="TreeGrafter"/>
</dbReference>
<keyword evidence="11" id="KW-1185">Reference proteome</keyword>
<reference evidence="10" key="1">
    <citation type="journal article" date="2020" name="Stud. Mycol.">
        <title>101 Dothideomycetes genomes: a test case for predicting lifestyles and emergence of pathogens.</title>
        <authorList>
            <person name="Haridas S."/>
            <person name="Albert R."/>
            <person name="Binder M."/>
            <person name="Bloem J."/>
            <person name="Labutti K."/>
            <person name="Salamov A."/>
            <person name="Andreopoulos B."/>
            <person name="Baker S."/>
            <person name="Barry K."/>
            <person name="Bills G."/>
            <person name="Bluhm B."/>
            <person name="Cannon C."/>
            <person name="Castanera R."/>
            <person name="Culley D."/>
            <person name="Daum C."/>
            <person name="Ezra D."/>
            <person name="Gonzalez J."/>
            <person name="Henrissat B."/>
            <person name="Kuo A."/>
            <person name="Liang C."/>
            <person name="Lipzen A."/>
            <person name="Lutzoni F."/>
            <person name="Magnuson J."/>
            <person name="Mondo S."/>
            <person name="Nolan M."/>
            <person name="Ohm R."/>
            <person name="Pangilinan J."/>
            <person name="Park H.-J."/>
            <person name="Ramirez L."/>
            <person name="Alfaro M."/>
            <person name="Sun H."/>
            <person name="Tritt A."/>
            <person name="Yoshinaga Y."/>
            <person name="Zwiers L.-H."/>
            <person name="Turgeon B."/>
            <person name="Goodwin S."/>
            <person name="Spatafora J."/>
            <person name="Crous P."/>
            <person name="Grigoriev I."/>
        </authorList>
    </citation>
    <scope>NUCLEOTIDE SEQUENCE</scope>
    <source>
        <strain evidence="10">ATCC 74209</strain>
    </source>
</reference>
<dbReference type="SMART" id="SM00648">
    <property type="entry name" value="SWAP"/>
    <property type="match status" value="2"/>
</dbReference>
<dbReference type="Pfam" id="PF12230">
    <property type="entry name" value="PRP21_like_P"/>
    <property type="match status" value="1"/>
</dbReference>
<dbReference type="GO" id="GO:0005686">
    <property type="term" value="C:U2 snRNP"/>
    <property type="evidence" value="ECO:0007669"/>
    <property type="project" value="TreeGrafter"/>
</dbReference>
<dbReference type="InterPro" id="IPR045146">
    <property type="entry name" value="SF3A1"/>
</dbReference>
<dbReference type="InterPro" id="IPR000061">
    <property type="entry name" value="Surp"/>
</dbReference>
<name>A0A9P4MNE8_9PLEO</name>
<feature type="coiled-coil region" evidence="7">
    <location>
        <begin position="210"/>
        <end position="243"/>
    </location>
</feature>
<dbReference type="Proteomes" id="UP000799536">
    <property type="component" value="Unassembled WGS sequence"/>
</dbReference>
<evidence type="ECO:0000256" key="4">
    <source>
        <dbReference type="ARBA" id="ARBA00022737"/>
    </source>
</evidence>
<dbReference type="InterPro" id="IPR035967">
    <property type="entry name" value="SWAP/Surp_sf"/>
</dbReference>
<evidence type="ECO:0000256" key="1">
    <source>
        <dbReference type="ARBA" id="ARBA00004123"/>
    </source>
</evidence>
<evidence type="ECO:0000256" key="2">
    <source>
        <dbReference type="ARBA" id="ARBA00022664"/>
    </source>
</evidence>
<evidence type="ECO:0000256" key="6">
    <source>
        <dbReference type="ARBA" id="ARBA00023242"/>
    </source>
</evidence>
<dbReference type="GO" id="GO:0003723">
    <property type="term" value="F:RNA binding"/>
    <property type="evidence" value="ECO:0007669"/>
    <property type="project" value="InterPro"/>
</dbReference>
<feature type="region of interest" description="Disordered" evidence="8">
    <location>
        <begin position="1"/>
        <end position="25"/>
    </location>
</feature>
<evidence type="ECO:0000313" key="10">
    <source>
        <dbReference type="EMBL" id="KAF2197031.1"/>
    </source>
</evidence>
<organism evidence="10 11">
    <name type="scientific">Delitschia confertaspora ATCC 74209</name>
    <dbReference type="NCBI Taxonomy" id="1513339"/>
    <lineage>
        <taxon>Eukaryota</taxon>
        <taxon>Fungi</taxon>
        <taxon>Dikarya</taxon>
        <taxon>Ascomycota</taxon>
        <taxon>Pezizomycotina</taxon>
        <taxon>Dothideomycetes</taxon>
        <taxon>Pleosporomycetidae</taxon>
        <taxon>Pleosporales</taxon>
        <taxon>Delitschiaceae</taxon>
        <taxon>Delitschia</taxon>
    </lineage>
</organism>
<dbReference type="PANTHER" id="PTHR15316">
    <property type="entry name" value="SPLICEOSOME ASSOCIATED PROTEIN 114/SWAP SPLICING FACTOR-RELATED"/>
    <property type="match status" value="1"/>
</dbReference>
<evidence type="ECO:0000256" key="8">
    <source>
        <dbReference type="SAM" id="MobiDB-lite"/>
    </source>
</evidence>
<dbReference type="FunFam" id="1.10.10.790:FF:000001">
    <property type="entry name" value="Splicing factor 3a, subunit 1"/>
    <property type="match status" value="1"/>
</dbReference>
<dbReference type="AlphaFoldDB" id="A0A9P4MNE8"/>
<dbReference type="EMBL" id="ML994288">
    <property type="protein sequence ID" value="KAF2197031.1"/>
    <property type="molecule type" value="Genomic_DNA"/>
</dbReference>
<keyword evidence="3" id="KW-0747">Spliceosome</keyword>
<keyword evidence="2" id="KW-0507">mRNA processing</keyword>
<dbReference type="Gene3D" id="1.10.10.790">
    <property type="entry name" value="Surp module"/>
    <property type="match status" value="2"/>
</dbReference>
<sequence>MAASTPNGEDALSTNGMAHPPAGMILPPTALRQKLEKTAAAVALKGRGLQFEARMLLPKPDEEKRRLGILFVNEDDPYNAYYRWFRDECLNGRGPTGEGQQGTPANQMQKEKGPPPPPEFRFSARMPTISAKDLEVIKLTALWTAKNGEGWKRTLSQKEAGNYQFDFLRPQHSLHQFFTRLIDQYKILLDEDHTKQARLAELRHNVEDRFHILERAKQRAQQIKNEEEQRLKKEKAEEDERKEYASIDWHDFKLVATVTFDEADDQAELPAPTSLNDLQSASLEQKALMSLQPHDRRIEEAMPYDETYFNVSQPSPHIPPPPVQPSPYLPQAQPAIPEDYRTPAQKVHDEEEELRIKERQLERERAQQAMAAAKGTGPMRIREDYVPRAAAKKSNAPTAICPICKQSIRTDELDNHIRIESLDPRWKEQKAKAESRYGTTNLSTADVANNLKRLASQRDDVFDGVTGLPISEEELARRKRAATSYDGQPDPAKDAIRLQQMQTMNVEDQLRQLKQKFAG</sequence>
<dbReference type="PANTHER" id="PTHR15316:SF1">
    <property type="entry name" value="SPLICING FACTOR 3A SUBUNIT 1"/>
    <property type="match status" value="1"/>
</dbReference>
<protein>
    <recommendedName>
        <fullName evidence="9">SURP motif domain-containing protein</fullName>
    </recommendedName>
</protein>
<feature type="compositionally biased region" description="Pro residues" evidence="8">
    <location>
        <begin position="316"/>
        <end position="328"/>
    </location>
</feature>
<evidence type="ECO:0000256" key="5">
    <source>
        <dbReference type="ARBA" id="ARBA00023187"/>
    </source>
</evidence>
<dbReference type="Pfam" id="PF01805">
    <property type="entry name" value="Surp"/>
    <property type="match status" value="1"/>
</dbReference>